<evidence type="ECO:0000313" key="1">
    <source>
        <dbReference type="EMBL" id="KAJ8890576.1"/>
    </source>
</evidence>
<gene>
    <name evidence="1" type="ORF">PR048_010085</name>
</gene>
<name>A0ABQ9I1R3_9NEOP</name>
<sequence length="195" mass="22760">MRVQCVYHCPTSWWEELGGELTRIVTPLRRHAGCTELRHQGSSRVPSGITSHWVTDVLTSNCGSFKSGEVLIFGDTLHLLKRTRNHVLDQGFESSSSEKIQKYCVQKLQDLKQKKSCIWIIHNWKKKNFVGNGRFTCLVRVMDHRNEMQFQLGIRVTDNSLKNCFHYLKGKYVITYIPTDKSYKDVLENEFLFFI</sequence>
<keyword evidence="2" id="KW-1185">Reference proteome</keyword>
<dbReference type="EMBL" id="JARBHB010000003">
    <property type="protein sequence ID" value="KAJ8890576.1"/>
    <property type="molecule type" value="Genomic_DNA"/>
</dbReference>
<comment type="caution">
    <text evidence="1">The sequence shown here is derived from an EMBL/GenBank/DDBJ whole genome shotgun (WGS) entry which is preliminary data.</text>
</comment>
<evidence type="ECO:0000313" key="2">
    <source>
        <dbReference type="Proteomes" id="UP001159363"/>
    </source>
</evidence>
<reference evidence="1 2" key="1">
    <citation type="submission" date="2023-02" db="EMBL/GenBank/DDBJ databases">
        <title>LHISI_Scaffold_Assembly.</title>
        <authorList>
            <person name="Stuart O.P."/>
            <person name="Cleave R."/>
            <person name="Magrath M.J.L."/>
            <person name="Mikheyev A.S."/>
        </authorList>
    </citation>
    <scope>NUCLEOTIDE SEQUENCE [LARGE SCALE GENOMIC DNA]</scope>
    <source>
        <strain evidence="1">Daus_M_001</strain>
        <tissue evidence="1">Leg muscle</tissue>
    </source>
</reference>
<organism evidence="1 2">
    <name type="scientific">Dryococelus australis</name>
    <dbReference type="NCBI Taxonomy" id="614101"/>
    <lineage>
        <taxon>Eukaryota</taxon>
        <taxon>Metazoa</taxon>
        <taxon>Ecdysozoa</taxon>
        <taxon>Arthropoda</taxon>
        <taxon>Hexapoda</taxon>
        <taxon>Insecta</taxon>
        <taxon>Pterygota</taxon>
        <taxon>Neoptera</taxon>
        <taxon>Polyneoptera</taxon>
        <taxon>Phasmatodea</taxon>
        <taxon>Verophasmatodea</taxon>
        <taxon>Anareolatae</taxon>
        <taxon>Phasmatidae</taxon>
        <taxon>Eurycanthinae</taxon>
        <taxon>Dryococelus</taxon>
    </lineage>
</organism>
<dbReference type="Proteomes" id="UP001159363">
    <property type="component" value="Chromosome 3"/>
</dbReference>
<proteinExistence type="predicted"/>
<accession>A0ABQ9I1R3</accession>
<protein>
    <submittedName>
        <fullName evidence="1">Uncharacterized protein</fullName>
    </submittedName>
</protein>